<evidence type="ECO:0000313" key="1">
    <source>
        <dbReference type="EMBL" id="PPK31509.1"/>
    </source>
</evidence>
<comment type="caution">
    <text evidence="1">The sequence shown here is derived from an EMBL/GenBank/DDBJ whole genome shotgun (WGS) entry which is preliminary data.</text>
</comment>
<sequence>MEECEKKGVTESKSKNDDRAKIFTNCFATAAMTIDRLHGNTLDSVSVMQHLMESAEKIEKGNIKEIEQMLMTQAKALDYMFYETLNKLVGLEMIHHLQVFTDIALKAQNQSRKTLVALAELKHPKRTTFIKQQNNAVNQQVNNEDKPAIKNSEKNKKVANELLEQKESINIASEAIIHTNAKMEQHNERN</sequence>
<reference evidence="1 2" key="1">
    <citation type="submission" date="2018-02" db="EMBL/GenBank/DDBJ databases">
        <title>Draft genome sequences of four Legionella pneumophila clinical strains isolated in Ontario.</title>
        <authorList>
            <person name="Fortuna A."/>
            <person name="Ramnarine R."/>
            <person name="Li A."/>
            <person name="Frantz C."/>
            <person name="Mallo G."/>
        </authorList>
    </citation>
    <scope>NUCLEOTIDE SEQUENCE [LARGE SCALE GENOMIC DNA]</scope>
    <source>
        <strain evidence="1 2">LG61</strain>
    </source>
</reference>
<dbReference type="AlphaFoldDB" id="A0A2S6F240"/>
<proteinExistence type="predicted"/>
<gene>
    <name evidence="1" type="ORF">C3928_05595</name>
</gene>
<dbReference type="Proteomes" id="UP000239239">
    <property type="component" value="Unassembled WGS sequence"/>
</dbReference>
<organism evidence="1 2">
    <name type="scientific">Legionella pneumophila</name>
    <dbReference type="NCBI Taxonomy" id="446"/>
    <lineage>
        <taxon>Bacteria</taxon>
        <taxon>Pseudomonadati</taxon>
        <taxon>Pseudomonadota</taxon>
        <taxon>Gammaproteobacteria</taxon>
        <taxon>Legionellales</taxon>
        <taxon>Legionellaceae</taxon>
        <taxon>Legionella</taxon>
    </lineage>
</organism>
<dbReference type="EMBL" id="PQWY01000010">
    <property type="protein sequence ID" value="PPK31509.1"/>
    <property type="molecule type" value="Genomic_DNA"/>
</dbReference>
<accession>A0A2S6F240</accession>
<dbReference type="RefSeq" id="WP_050598565.1">
    <property type="nucleotide sequence ID" value="NZ_CP017601.1"/>
</dbReference>
<protein>
    <submittedName>
        <fullName evidence="1">Uncharacterized protein</fullName>
    </submittedName>
</protein>
<dbReference type="OrthoDB" id="5654388at2"/>
<evidence type="ECO:0000313" key="2">
    <source>
        <dbReference type="Proteomes" id="UP000239239"/>
    </source>
</evidence>
<name>A0A2S6F240_LEGPN</name>